<feature type="signal peptide" evidence="10">
    <location>
        <begin position="1"/>
        <end position="20"/>
    </location>
</feature>
<keyword evidence="5" id="KW-0997">Cell inner membrane</keyword>
<dbReference type="InterPro" id="IPR051045">
    <property type="entry name" value="TonB-dependent_transducer"/>
</dbReference>
<feature type="chain" id="PRO_5047021025" evidence="10">
    <location>
        <begin position="21"/>
        <end position="136"/>
    </location>
</feature>
<keyword evidence="10" id="KW-0732">Signal</keyword>
<keyword evidence="7" id="KW-0653">Protein transport</keyword>
<dbReference type="Pfam" id="PF03544">
    <property type="entry name" value="TonB_C"/>
    <property type="match status" value="1"/>
</dbReference>
<evidence type="ECO:0000313" key="12">
    <source>
        <dbReference type="EMBL" id="MDO1449846.1"/>
    </source>
</evidence>
<dbReference type="PANTHER" id="PTHR33446:SF2">
    <property type="entry name" value="PROTEIN TONB"/>
    <property type="match status" value="1"/>
</dbReference>
<dbReference type="PRINTS" id="PR01374">
    <property type="entry name" value="TONBPROTEIN"/>
</dbReference>
<reference evidence="12" key="1">
    <citation type="submission" date="2023-07" db="EMBL/GenBank/DDBJ databases">
        <title>The genome sequence of Rhodocytophaga aerolata KACC 12507.</title>
        <authorList>
            <person name="Zhang X."/>
        </authorList>
    </citation>
    <scope>NUCLEOTIDE SEQUENCE</scope>
    <source>
        <strain evidence="12">KACC 12507</strain>
    </source>
</reference>
<gene>
    <name evidence="12" type="ORF">Q0590_26440</name>
</gene>
<organism evidence="12 13">
    <name type="scientific">Rhodocytophaga aerolata</name>
    <dbReference type="NCBI Taxonomy" id="455078"/>
    <lineage>
        <taxon>Bacteria</taxon>
        <taxon>Pseudomonadati</taxon>
        <taxon>Bacteroidota</taxon>
        <taxon>Cytophagia</taxon>
        <taxon>Cytophagales</taxon>
        <taxon>Rhodocytophagaceae</taxon>
        <taxon>Rhodocytophaga</taxon>
    </lineage>
</organism>
<keyword evidence="4" id="KW-1003">Cell membrane</keyword>
<dbReference type="InterPro" id="IPR006260">
    <property type="entry name" value="TonB/TolA_C"/>
</dbReference>
<dbReference type="PANTHER" id="PTHR33446">
    <property type="entry name" value="PROTEIN TONB-RELATED"/>
    <property type="match status" value="1"/>
</dbReference>
<dbReference type="SUPFAM" id="SSF74653">
    <property type="entry name" value="TolA/TonB C-terminal domain"/>
    <property type="match status" value="1"/>
</dbReference>
<evidence type="ECO:0000256" key="2">
    <source>
        <dbReference type="ARBA" id="ARBA00006555"/>
    </source>
</evidence>
<keyword evidence="8" id="KW-1133">Transmembrane helix</keyword>
<comment type="subcellular location">
    <subcellularLocation>
        <location evidence="1">Cell inner membrane</location>
        <topology evidence="1">Single-pass membrane protein</topology>
        <orientation evidence="1">Periplasmic side</orientation>
    </subcellularLocation>
</comment>
<dbReference type="PROSITE" id="PS52015">
    <property type="entry name" value="TONB_CTD"/>
    <property type="match status" value="1"/>
</dbReference>
<name>A0ABT8RDS2_9BACT</name>
<keyword evidence="9" id="KW-0472">Membrane</keyword>
<comment type="caution">
    <text evidence="12">The sequence shown here is derived from an EMBL/GenBank/DDBJ whole genome shotgun (WGS) entry which is preliminary data.</text>
</comment>
<evidence type="ECO:0000256" key="1">
    <source>
        <dbReference type="ARBA" id="ARBA00004383"/>
    </source>
</evidence>
<evidence type="ECO:0000313" key="13">
    <source>
        <dbReference type="Proteomes" id="UP001168528"/>
    </source>
</evidence>
<evidence type="ECO:0000256" key="8">
    <source>
        <dbReference type="ARBA" id="ARBA00022989"/>
    </source>
</evidence>
<keyword evidence="6" id="KW-0812">Transmembrane</keyword>
<evidence type="ECO:0000256" key="6">
    <source>
        <dbReference type="ARBA" id="ARBA00022692"/>
    </source>
</evidence>
<proteinExistence type="inferred from homology"/>
<evidence type="ECO:0000256" key="9">
    <source>
        <dbReference type="ARBA" id="ARBA00023136"/>
    </source>
</evidence>
<dbReference type="NCBIfam" id="TIGR01352">
    <property type="entry name" value="tonB_Cterm"/>
    <property type="match status" value="1"/>
</dbReference>
<accession>A0ABT8RDS2</accession>
<dbReference type="InterPro" id="IPR003538">
    <property type="entry name" value="TonB"/>
</dbReference>
<dbReference type="InterPro" id="IPR037682">
    <property type="entry name" value="TonB_C"/>
</dbReference>
<dbReference type="EMBL" id="JAUKPO010000022">
    <property type="protein sequence ID" value="MDO1449846.1"/>
    <property type="molecule type" value="Genomic_DNA"/>
</dbReference>
<dbReference type="Gene3D" id="3.30.1150.10">
    <property type="match status" value="1"/>
</dbReference>
<evidence type="ECO:0000256" key="4">
    <source>
        <dbReference type="ARBA" id="ARBA00022475"/>
    </source>
</evidence>
<evidence type="ECO:0000256" key="10">
    <source>
        <dbReference type="SAM" id="SignalP"/>
    </source>
</evidence>
<keyword evidence="13" id="KW-1185">Reference proteome</keyword>
<dbReference type="RefSeq" id="WP_302040649.1">
    <property type="nucleotide sequence ID" value="NZ_JAUKPO010000022.1"/>
</dbReference>
<dbReference type="Proteomes" id="UP001168528">
    <property type="component" value="Unassembled WGS sequence"/>
</dbReference>
<sequence>MKPVFVVIFFVFGIGALANAQDMAKASYQEVTQPHLQVDKQAMYPGGKKGIDLYIMQNIRYPQQAREQRIEGKVYAKFTVGKKGKITKIEFLQSDHPLFEKEAERLLKGMGKWIPAYVDEQPVEVSYMYPFTFKLG</sequence>
<comment type="similarity">
    <text evidence="2">Belongs to the TonB family.</text>
</comment>
<keyword evidence="3" id="KW-0813">Transport</keyword>
<feature type="domain" description="TonB C-terminal" evidence="11">
    <location>
        <begin position="46"/>
        <end position="136"/>
    </location>
</feature>
<evidence type="ECO:0000259" key="11">
    <source>
        <dbReference type="PROSITE" id="PS52015"/>
    </source>
</evidence>
<protein>
    <submittedName>
        <fullName evidence="12">Energy transducer TonB</fullName>
    </submittedName>
</protein>
<evidence type="ECO:0000256" key="7">
    <source>
        <dbReference type="ARBA" id="ARBA00022927"/>
    </source>
</evidence>
<evidence type="ECO:0000256" key="5">
    <source>
        <dbReference type="ARBA" id="ARBA00022519"/>
    </source>
</evidence>
<evidence type="ECO:0000256" key="3">
    <source>
        <dbReference type="ARBA" id="ARBA00022448"/>
    </source>
</evidence>